<keyword evidence="4 6" id="KW-1133">Transmembrane helix</keyword>
<dbReference type="PANTHER" id="PTHR12778:SF10">
    <property type="entry name" value="MAJOR FACILITATOR SUPERFAMILY DOMAIN-CONTAINING PROTEIN 3"/>
    <property type="match status" value="1"/>
</dbReference>
<feature type="transmembrane region" description="Helical" evidence="6">
    <location>
        <begin position="340"/>
        <end position="365"/>
    </location>
</feature>
<dbReference type="InterPro" id="IPR024371">
    <property type="entry name" value="AcetylCoA_trans_1-like"/>
</dbReference>
<feature type="transmembrane region" description="Helical" evidence="6">
    <location>
        <begin position="78"/>
        <end position="101"/>
    </location>
</feature>
<evidence type="ECO:0000256" key="2">
    <source>
        <dbReference type="ARBA" id="ARBA00022448"/>
    </source>
</evidence>
<evidence type="ECO:0000256" key="4">
    <source>
        <dbReference type="ARBA" id="ARBA00022989"/>
    </source>
</evidence>
<gene>
    <name evidence="7" type="ORF">RFH51_01795</name>
</gene>
<evidence type="ECO:0000256" key="6">
    <source>
        <dbReference type="SAM" id="Phobius"/>
    </source>
</evidence>
<keyword evidence="3 6" id="KW-0812">Transmembrane</keyword>
<evidence type="ECO:0000256" key="1">
    <source>
        <dbReference type="ARBA" id="ARBA00004141"/>
    </source>
</evidence>
<evidence type="ECO:0000256" key="5">
    <source>
        <dbReference type="ARBA" id="ARBA00023136"/>
    </source>
</evidence>
<sequence>MISKQANSAKIYLLLFSLYWAQGLPVGFMTHALPVILRTQGVSLAHIGGFGLLLAPWAIKILWAPYVDRMGRKSMGHYRSWILPTQCMTVVLLIILSFLPIETLNQPIYLMVFFILMLSINSLGATQDIATDALAVNILKGEQQHIGNMFQVVGSRLGFIVGGGAILWVLDWLNWQITFLSLALIVLLNTIPIWFYREPEHTKHLSLKQKQLEKDHENRTENKQSIAQLTQNYLRYFTKTRNLFLWLIVLLTIKVADGLSGPLLKPLMVDMGLSLTQIGVYVTMLGAIAALAGAGLASWSLNYLGRSQALVLFSIFKLMSLAAYVYLAHQYQQQAAVSPWVIYLIHASEDLFSAMLLVVILTLVMQYSRKDFAGTDFTFQVSIMALVSGGLYTISGVLGDVLGYETYLKMILVLGILLLWPIFKWKKSICEDEVKM</sequence>
<dbReference type="InterPro" id="IPR004752">
    <property type="entry name" value="AmpG_permease/AT-1"/>
</dbReference>
<feature type="transmembrane region" description="Helical" evidence="6">
    <location>
        <begin position="12"/>
        <end position="37"/>
    </location>
</feature>
<dbReference type="GO" id="GO:0008521">
    <property type="term" value="F:acetyl-CoA transmembrane transporter activity"/>
    <property type="evidence" value="ECO:0007669"/>
    <property type="project" value="InterPro"/>
</dbReference>
<protein>
    <submittedName>
        <fullName evidence="7">MFS transporter</fullName>
    </submittedName>
</protein>
<dbReference type="Pfam" id="PF13000">
    <property type="entry name" value="Acatn"/>
    <property type="match status" value="1"/>
</dbReference>
<evidence type="ECO:0000313" key="7">
    <source>
        <dbReference type="EMBL" id="MDQ9070201.1"/>
    </source>
</evidence>
<dbReference type="InterPro" id="IPR036259">
    <property type="entry name" value="MFS_trans_sf"/>
</dbReference>
<name>A0AAW8JFX4_9GAMM</name>
<feature type="transmembrane region" description="Helical" evidence="6">
    <location>
        <begin position="146"/>
        <end position="169"/>
    </location>
</feature>
<reference evidence="7" key="1">
    <citation type="submission" date="2023-08" db="EMBL/GenBank/DDBJ databases">
        <title>Emergence of clinically-relevant ST2 carbapenem-resistant Acinetobacter baumannii strains in hospital sewages in Zhejiang, East of China.</title>
        <authorList>
            <person name="Kaichao C."/>
            <person name="Zhang R."/>
        </authorList>
    </citation>
    <scope>NUCLEOTIDE SEQUENCE</scope>
    <source>
        <strain evidence="7">M-SY-60</strain>
    </source>
</reference>
<dbReference type="RefSeq" id="WP_308955910.1">
    <property type="nucleotide sequence ID" value="NZ_JAVICY010000009.1"/>
</dbReference>
<dbReference type="SUPFAM" id="SSF103473">
    <property type="entry name" value="MFS general substrate transporter"/>
    <property type="match status" value="1"/>
</dbReference>
<feature type="transmembrane region" description="Helical" evidence="6">
    <location>
        <begin position="243"/>
        <end position="263"/>
    </location>
</feature>
<feature type="transmembrane region" description="Helical" evidence="6">
    <location>
        <begin position="406"/>
        <end position="423"/>
    </location>
</feature>
<keyword evidence="5 6" id="KW-0472">Membrane</keyword>
<accession>A0AAW8JFX4</accession>
<feature type="transmembrane region" description="Helical" evidence="6">
    <location>
        <begin position="377"/>
        <end position="394"/>
    </location>
</feature>
<organism evidence="7 8">
    <name type="scientific">Acinetobacter gerneri</name>
    <dbReference type="NCBI Taxonomy" id="202952"/>
    <lineage>
        <taxon>Bacteria</taxon>
        <taxon>Pseudomonadati</taxon>
        <taxon>Pseudomonadota</taxon>
        <taxon>Gammaproteobacteria</taxon>
        <taxon>Moraxellales</taxon>
        <taxon>Moraxellaceae</taxon>
        <taxon>Acinetobacter</taxon>
    </lineage>
</organism>
<dbReference type="GO" id="GO:0035348">
    <property type="term" value="P:acetyl-CoA transmembrane transport"/>
    <property type="evidence" value="ECO:0007669"/>
    <property type="project" value="InterPro"/>
</dbReference>
<feature type="transmembrane region" description="Helical" evidence="6">
    <location>
        <begin position="107"/>
        <end position="125"/>
    </location>
</feature>
<dbReference type="Proteomes" id="UP001243195">
    <property type="component" value="Unassembled WGS sequence"/>
</dbReference>
<proteinExistence type="predicted"/>
<dbReference type="PANTHER" id="PTHR12778">
    <property type="entry name" value="SOLUTE CARRIER FAMILY 33 ACETYL-COA TRANSPORTER -RELATED"/>
    <property type="match status" value="1"/>
</dbReference>
<comment type="subcellular location">
    <subcellularLocation>
        <location evidence="1">Membrane</location>
        <topology evidence="1">Multi-pass membrane protein</topology>
    </subcellularLocation>
</comment>
<dbReference type="CDD" id="cd17485">
    <property type="entry name" value="MFS_MFSD3"/>
    <property type="match status" value="1"/>
</dbReference>
<feature type="transmembrane region" description="Helical" evidence="6">
    <location>
        <begin position="309"/>
        <end position="328"/>
    </location>
</feature>
<dbReference type="GO" id="GO:0016020">
    <property type="term" value="C:membrane"/>
    <property type="evidence" value="ECO:0007669"/>
    <property type="project" value="UniProtKB-SubCell"/>
</dbReference>
<evidence type="ECO:0000256" key="3">
    <source>
        <dbReference type="ARBA" id="ARBA00022692"/>
    </source>
</evidence>
<dbReference type="AlphaFoldDB" id="A0AAW8JFX4"/>
<comment type="caution">
    <text evidence="7">The sequence shown here is derived from an EMBL/GenBank/DDBJ whole genome shotgun (WGS) entry which is preliminary data.</text>
</comment>
<feature type="transmembrane region" description="Helical" evidence="6">
    <location>
        <begin position="43"/>
        <end position="66"/>
    </location>
</feature>
<dbReference type="EMBL" id="JAVIDA010000002">
    <property type="protein sequence ID" value="MDQ9070201.1"/>
    <property type="molecule type" value="Genomic_DNA"/>
</dbReference>
<feature type="transmembrane region" description="Helical" evidence="6">
    <location>
        <begin position="175"/>
        <end position="196"/>
    </location>
</feature>
<dbReference type="Gene3D" id="1.20.1250.20">
    <property type="entry name" value="MFS general substrate transporter like domains"/>
    <property type="match status" value="1"/>
</dbReference>
<feature type="transmembrane region" description="Helical" evidence="6">
    <location>
        <begin position="275"/>
        <end position="297"/>
    </location>
</feature>
<evidence type="ECO:0000313" key="8">
    <source>
        <dbReference type="Proteomes" id="UP001243195"/>
    </source>
</evidence>
<keyword evidence="2" id="KW-0813">Transport</keyword>